<dbReference type="CDD" id="cd17536">
    <property type="entry name" value="REC_YesN-like"/>
    <property type="match status" value="1"/>
</dbReference>
<dbReference type="EMBL" id="AFZC02000002">
    <property type="protein sequence ID" value="EHL09568.1"/>
    <property type="molecule type" value="Genomic_DNA"/>
</dbReference>
<dbReference type="InterPro" id="IPR011006">
    <property type="entry name" value="CheY-like_superfamily"/>
</dbReference>
<evidence type="ECO:0000256" key="10">
    <source>
        <dbReference type="PROSITE-ProRule" id="PRU00169"/>
    </source>
</evidence>
<comment type="subcellular location">
    <subcellularLocation>
        <location evidence="1">Cytoplasm</location>
    </subcellularLocation>
</comment>
<evidence type="ECO:0000259" key="12">
    <source>
        <dbReference type="PROSITE" id="PS50110"/>
    </source>
</evidence>
<evidence type="ECO:0000313" key="13">
    <source>
        <dbReference type="EMBL" id="EHL09568.1"/>
    </source>
</evidence>
<evidence type="ECO:0000256" key="5">
    <source>
        <dbReference type="ARBA" id="ARBA00023012"/>
    </source>
</evidence>
<evidence type="ECO:0000256" key="3">
    <source>
        <dbReference type="ARBA" id="ARBA00022490"/>
    </source>
</evidence>
<dbReference type="GO" id="GO:0003700">
    <property type="term" value="F:DNA-binding transcription factor activity"/>
    <property type="evidence" value="ECO:0007669"/>
    <property type="project" value="InterPro"/>
</dbReference>
<dbReference type="InterPro" id="IPR018060">
    <property type="entry name" value="HTH_AraC"/>
</dbReference>
<dbReference type="InterPro" id="IPR001789">
    <property type="entry name" value="Sig_transdc_resp-reg_receiver"/>
</dbReference>
<evidence type="ECO:0000256" key="4">
    <source>
        <dbReference type="ARBA" id="ARBA00022553"/>
    </source>
</evidence>
<accession>G9WQA8</accession>
<dbReference type="HOGENOM" id="CLU_000445_5_0_9"/>
<dbReference type="PROSITE" id="PS01124">
    <property type="entry name" value="HTH_ARAC_FAMILY_2"/>
    <property type="match status" value="1"/>
</dbReference>
<dbReference type="STRING" id="796943.HMPREF9625_01541"/>
<dbReference type="SMART" id="SM00342">
    <property type="entry name" value="HTH_ARAC"/>
    <property type="match status" value="1"/>
</dbReference>
<proteinExistence type="predicted"/>
<dbReference type="PANTHER" id="PTHR42713">
    <property type="entry name" value="HISTIDINE KINASE-RELATED"/>
    <property type="match status" value="1"/>
</dbReference>
<keyword evidence="5" id="KW-0902">Two-component regulatory system</keyword>
<reference evidence="13" key="2">
    <citation type="submission" date="2013-03" db="EMBL/GenBank/DDBJ databases">
        <title>The Genome Sequence of Oribacterium sp. ACB1.</title>
        <authorList>
            <consortium name="The Broad Institute Genomics Platform"/>
            <consortium name="The Broad Institute Genome Sequencing Center for Infectious Disease"/>
            <person name="Earl A."/>
            <person name="Ward D."/>
            <person name="Feldgarden M."/>
            <person name="Gevers D."/>
            <person name="Sizova M."/>
            <person name="Hazen A."/>
            <person name="Epstein S."/>
            <person name="Walker B."/>
            <person name="Young S."/>
            <person name="Zeng Q."/>
            <person name="Gargeya S."/>
            <person name="Fitzgerald M."/>
            <person name="Haas B."/>
            <person name="Abouelleil A."/>
            <person name="Allen A.W."/>
            <person name="Alvarado L."/>
            <person name="Arachchi H.M."/>
            <person name="Berlin A.M."/>
            <person name="Chapman S.B."/>
            <person name="Gainer-Dewar J."/>
            <person name="Goldberg J."/>
            <person name="Griggs A."/>
            <person name="Gujja S."/>
            <person name="Hansen M."/>
            <person name="Howarth C."/>
            <person name="Imamovic A."/>
            <person name="Ireland A."/>
            <person name="Larimer J."/>
            <person name="McCowan C."/>
            <person name="Murphy C."/>
            <person name="Pearson M."/>
            <person name="Poon T.W."/>
            <person name="Priest M."/>
            <person name="Roberts A."/>
            <person name="Saif S."/>
            <person name="Shea T."/>
            <person name="Sisk P."/>
            <person name="Sykes S."/>
            <person name="Wortman J."/>
            <person name="Nusbaum C."/>
            <person name="Birren B."/>
        </authorList>
    </citation>
    <scope>NUCLEOTIDE SEQUENCE [LARGE SCALE GENOMIC DNA]</scope>
    <source>
        <strain evidence="13">ACB1</strain>
    </source>
</reference>
<evidence type="ECO:0000256" key="1">
    <source>
        <dbReference type="ARBA" id="ARBA00004496"/>
    </source>
</evidence>
<dbReference type="PROSITE" id="PS50110">
    <property type="entry name" value="RESPONSE_REGULATORY"/>
    <property type="match status" value="1"/>
</dbReference>
<feature type="domain" description="Response regulatory" evidence="12">
    <location>
        <begin position="3"/>
        <end position="120"/>
    </location>
</feature>
<dbReference type="InterPro" id="IPR009057">
    <property type="entry name" value="Homeodomain-like_sf"/>
</dbReference>
<dbReference type="InterPro" id="IPR051552">
    <property type="entry name" value="HptR"/>
</dbReference>
<keyword evidence="6" id="KW-0805">Transcription regulation</keyword>
<keyword evidence="4 10" id="KW-0597">Phosphoprotein</keyword>
<evidence type="ECO:0000313" key="14">
    <source>
        <dbReference type="Proteomes" id="UP000018461"/>
    </source>
</evidence>
<evidence type="ECO:0000256" key="6">
    <source>
        <dbReference type="ARBA" id="ARBA00023015"/>
    </source>
</evidence>
<comment type="function">
    <text evidence="9">May play the central regulatory role in sporulation. It may be an element of the effector pathway responsible for the activation of sporulation genes in response to nutritional stress. Spo0A may act in concert with spo0H (a sigma factor) to control the expression of some genes that are critical to the sporulation process.</text>
</comment>
<evidence type="ECO:0000256" key="2">
    <source>
        <dbReference type="ARBA" id="ARBA00018672"/>
    </source>
</evidence>
<sequence length="518" mass="59621">MLKLLIADDEKAIRDSISTLIDWNSLEIKLIGTAKNGIDAYNIILDQYPDIILTDIKMPGLTGLELIRKIHEIAPQTEFIILSGYGEFEFAKEAMQYGVQHYLLKPCTTEQIIDSVVKARDTHLNNLSKENKANELKQISSFYGSSLFANLINCYLSVAPDIQLSDKDIYPFYSDFRKYIGDMNVPYDAYYIYYAQIPQQKLLIESISRKIANLYPNIQLIFIEVQHTIIFFFETFAEKYPLIEDVLSGLCLQFGTEYQHIHFPSITVLAEKVTKQIRRYNTISITSHERSVELSNSSNILRNIFQITKNMYSADPELSQKSFNELKDTLSHGTDANYLHQFASAIITSSLSKTTVINAISGTKLLSELDKIQDLSVLKQLILEQINKLYYSNQNENAQMNISDKIKEYVESHIEMSELSLKWIGEKVMFMNIDYLSRKFTTETGEHFSQYLTRIRIEKSKELLSEFPSYNISTIAEKVGCGNNPQYFSQIFKKYCGVTPKNYVKSLQKDNINIMDSF</sequence>
<dbReference type="PANTHER" id="PTHR42713:SF3">
    <property type="entry name" value="TRANSCRIPTIONAL REGULATORY PROTEIN HPTR"/>
    <property type="match status" value="1"/>
</dbReference>
<protein>
    <recommendedName>
        <fullName evidence="2">Stage 0 sporulation protein A homolog</fullName>
    </recommendedName>
</protein>
<name>G9WQA8_9FIRM</name>
<dbReference type="SUPFAM" id="SSF46689">
    <property type="entry name" value="Homeodomain-like"/>
    <property type="match status" value="1"/>
</dbReference>
<dbReference type="Proteomes" id="UP000018461">
    <property type="component" value="Unassembled WGS sequence"/>
</dbReference>
<dbReference type="Gene3D" id="3.40.50.2300">
    <property type="match status" value="1"/>
</dbReference>
<evidence type="ECO:0000256" key="9">
    <source>
        <dbReference type="ARBA" id="ARBA00024867"/>
    </source>
</evidence>
<feature type="domain" description="HTH araC/xylS-type" evidence="11">
    <location>
        <begin position="404"/>
        <end position="506"/>
    </location>
</feature>
<dbReference type="AlphaFoldDB" id="G9WQA8"/>
<gene>
    <name evidence="13" type="ORF">HMPREF9625_01541</name>
</gene>
<keyword evidence="8" id="KW-0804">Transcription</keyword>
<dbReference type="RefSeq" id="WP_009535387.1">
    <property type="nucleotide sequence ID" value="NZ_KE148312.1"/>
</dbReference>
<organism evidence="13 14">
    <name type="scientific">Oribacterium parvum ACB1</name>
    <dbReference type="NCBI Taxonomy" id="796943"/>
    <lineage>
        <taxon>Bacteria</taxon>
        <taxon>Bacillati</taxon>
        <taxon>Bacillota</taxon>
        <taxon>Clostridia</taxon>
        <taxon>Lachnospirales</taxon>
        <taxon>Lachnospiraceae</taxon>
        <taxon>Oribacterium</taxon>
    </lineage>
</organism>
<dbReference type="GO" id="GO:0000160">
    <property type="term" value="P:phosphorelay signal transduction system"/>
    <property type="evidence" value="ECO:0007669"/>
    <property type="project" value="UniProtKB-KW"/>
</dbReference>
<dbReference type="Gene3D" id="1.10.10.60">
    <property type="entry name" value="Homeodomain-like"/>
    <property type="match status" value="2"/>
</dbReference>
<comment type="caution">
    <text evidence="13">The sequence shown here is derived from an EMBL/GenBank/DDBJ whole genome shotgun (WGS) entry which is preliminary data.</text>
</comment>
<reference evidence="13" key="1">
    <citation type="submission" date="2011-08" db="EMBL/GenBank/DDBJ databases">
        <authorList>
            <consortium name="The Broad Institute Genome Sequencing Platform"/>
            <person name="Earl A."/>
            <person name="Ward D."/>
            <person name="Feldgarden M."/>
            <person name="Gevers D."/>
            <person name="Sizova M."/>
            <person name="Hazen A."/>
            <person name="Epstein S."/>
            <person name="Young S.K."/>
            <person name="Zeng Q."/>
            <person name="Gargeya S."/>
            <person name="Fitzgerald M."/>
            <person name="Haas B."/>
            <person name="Abouelleil A."/>
            <person name="Alvarado L."/>
            <person name="Arachchi H.M."/>
            <person name="Berlin A."/>
            <person name="Brown A."/>
            <person name="Chapman S.B."/>
            <person name="Chen Z."/>
            <person name="Dunbar C."/>
            <person name="Freedman E."/>
            <person name="Gearin G."/>
            <person name="Gellesch M."/>
            <person name="Goldberg J."/>
            <person name="Griggs A."/>
            <person name="Gujja S."/>
            <person name="Heiman D."/>
            <person name="Howarth C."/>
            <person name="Larson L."/>
            <person name="Lui A."/>
            <person name="MacDonald P.J.P."/>
            <person name="Montmayeur A."/>
            <person name="Murphy C."/>
            <person name="Neiman D."/>
            <person name="Pearson M."/>
            <person name="Priest M."/>
            <person name="Roberts A."/>
            <person name="Saif S."/>
            <person name="Shea T."/>
            <person name="Shenoy N."/>
            <person name="Sisk P."/>
            <person name="Stolte C."/>
            <person name="Sykes S."/>
            <person name="Wortman J."/>
            <person name="Nusbaum C."/>
            <person name="Birren B."/>
        </authorList>
    </citation>
    <scope>NUCLEOTIDE SEQUENCE</scope>
    <source>
        <strain evidence="13">ACB1</strain>
    </source>
</reference>
<dbReference type="GO" id="GO:0043565">
    <property type="term" value="F:sequence-specific DNA binding"/>
    <property type="evidence" value="ECO:0007669"/>
    <property type="project" value="InterPro"/>
</dbReference>
<evidence type="ECO:0000256" key="8">
    <source>
        <dbReference type="ARBA" id="ARBA00023163"/>
    </source>
</evidence>
<dbReference type="SUPFAM" id="SSF52172">
    <property type="entry name" value="CheY-like"/>
    <property type="match status" value="1"/>
</dbReference>
<dbReference type="PATRIC" id="fig|796943.3.peg.2005"/>
<feature type="modified residue" description="4-aspartylphosphate" evidence="10">
    <location>
        <position position="55"/>
    </location>
</feature>
<evidence type="ECO:0000256" key="7">
    <source>
        <dbReference type="ARBA" id="ARBA00023125"/>
    </source>
</evidence>
<dbReference type="Pfam" id="PF00072">
    <property type="entry name" value="Response_reg"/>
    <property type="match status" value="1"/>
</dbReference>
<keyword evidence="7" id="KW-0238">DNA-binding</keyword>
<dbReference type="Pfam" id="PF12833">
    <property type="entry name" value="HTH_18"/>
    <property type="match status" value="1"/>
</dbReference>
<dbReference type="GO" id="GO:0005737">
    <property type="term" value="C:cytoplasm"/>
    <property type="evidence" value="ECO:0007669"/>
    <property type="project" value="UniProtKB-SubCell"/>
</dbReference>
<evidence type="ECO:0000259" key="11">
    <source>
        <dbReference type="PROSITE" id="PS01124"/>
    </source>
</evidence>
<dbReference type="SMART" id="SM00448">
    <property type="entry name" value="REC"/>
    <property type="match status" value="1"/>
</dbReference>
<keyword evidence="3" id="KW-0963">Cytoplasm</keyword>
<keyword evidence="14" id="KW-1185">Reference proteome</keyword>